<organism evidence="1 2">
    <name type="scientific">Candidatus Faecousia excrementigallinarum</name>
    <dbReference type="NCBI Taxonomy" id="2840806"/>
    <lineage>
        <taxon>Bacteria</taxon>
        <taxon>Bacillati</taxon>
        <taxon>Bacillota</taxon>
        <taxon>Clostridia</taxon>
        <taxon>Eubacteriales</taxon>
        <taxon>Oscillospiraceae</taxon>
        <taxon>Faecousia</taxon>
    </lineage>
</organism>
<reference evidence="1" key="1">
    <citation type="submission" date="2020-10" db="EMBL/GenBank/DDBJ databases">
        <authorList>
            <person name="Gilroy R."/>
        </authorList>
    </citation>
    <scope>NUCLEOTIDE SEQUENCE</scope>
    <source>
        <strain evidence="1">13361</strain>
    </source>
</reference>
<dbReference type="EMBL" id="DVFK01000055">
    <property type="protein sequence ID" value="HIQ67587.1"/>
    <property type="molecule type" value="Genomic_DNA"/>
</dbReference>
<evidence type="ECO:0000313" key="1">
    <source>
        <dbReference type="EMBL" id="HIQ67587.1"/>
    </source>
</evidence>
<sequence>MAQEILSIKLRELEAQITRLLIRIQLSENDDNAHLQQAIEGLKRECGENELALKNRLQLSRSGIVSTISHTYGQIETIIHQCKDTLQAYASLRADPDQEAEEKILLAEYALDFSIQAANRALLLAMEAMAAQPTQPEERRRTQ</sequence>
<name>A0A9D0Z213_9FIRM</name>
<comment type="caution">
    <text evidence="1">The sequence shown here is derived from an EMBL/GenBank/DDBJ whole genome shotgun (WGS) entry which is preliminary data.</text>
</comment>
<evidence type="ECO:0000313" key="2">
    <source>
        <dbReference type="Proteomes" id="UP000886796"/>
    </source>
</evidence>
<protein>
    <submittedName>
        <fullName evidence="1">Uncharacterized protein</fullName>
    </submittedName>
</protein>
<dbReference type="Proteomes" id="UP000886796">
    <property type="component" value="Unassembled WGS sequence"/>
</dbReference>
<gene>
    <name evidence="1" type="ORF">IAB74_03640</name>
</gene>
<proteinExistence type="predicted"/>
<dbReference type="AlphaFoldDB" id="A0A9D0Z213"/>
<reference evidence="1" key="2">
    <citation type="journal article" date="2021" name="PeerJ">
        <title>Extensive microbial diversity within the chicken gut microbiome revealed by metagenomics and culture.</title>
        <authorList>
            <person name="Gilroy R."/>
            <person name="Ravi A."/>
            <person name="Getino M."/>
            <person name="Pursley I."/>
            <person name="Horton D.L."/>
            <person name="Alikhan N.F."/>
            <person name="Baker D."/>
            <person name="Gharbi K."/>
            <person name="Hall N."/>
            <person name="Watson M."/>
            <person name="Adriaenssens E.M."/>
            <person name="Foster-Nyarko E."/>
            <person name="Jarju S."/>
            <person name="Secka A."/>
            <person name="Antonio M."/>
            <person name="Oren A."/>
            <person name="Chaudhuri R.R."/>
            <person name="La Ragione R."/>
            <person name="Hildebrand F."/>
            <person name="Pallen M.J."/>
        </authorList>
    </citation>
    <scope>NUCLEOTIDE SEQUENCE</scope>
    <source>
        <strain evidence="1">13361</strain>
    </source>
</reference>
<accession>A0A9D0Z213</accession>